<comment type="caution">
    <text evidence="1">The sequence shown here is derived from an EMBL/GenBank/DDBJ whole genome shotgun (WGS) entry which is preliminary data.</text>
</comment>
<reference evidence="2" key="1">
    <citation type="journal article" date="2019" name="Int. J. Syst. Evol. Microbiol.">
        <title>The Global Catalogue of Microorganisms (GCM) 10K type strain sequencing project: providing services to taxonomists for standard genome sequencing and annotation.</title>
        <authorList>
            <consortium name="The Broad Institute Genomics Platform"/>
            <consortium name="The Broad Institute Genome Sequencing Center for Infectious Disease"/>
            <person name="Wu L."/>
            <person name="Ma J."/>
        </authorList>
    </citation>
    <scope>NUCLEOTIDE SEQUENCE [LARGE SCALE GENOMIC DNA]</scope>
    <source>
        <strain evidence="2">JCM 17810</strain>
    </source>
</reference>
<name>A0ABP8L4A6_9MICO</name>
<evidence type="ECO:0000313" key="2">
    <source>
        <dbReference type="Proteomes" id="UP001500622"/>
    </source>
</evidence>
<accession>A0ABP8L4A6</accession>
<protein>
    <submittedName>
        <fullName evidence="1">Uncharacterized protein</fullName>
    </submittedName>
</protein>
<dbReference type="RefSeq" id="WP_345215832.1">
    <property type="nucleotide sequence ID" value="NZ_BAABGN010000007.1"/>
</dbReference>
<sequence length="169" mass="18787">MPTLGTTAQPQEENMGRLGTLAKVAAVAGPTVWKVVQRVGPTLVRLRKDNPEVFETVEKQVKRLGEARRQGRSPDGLRLRIAALRDQVAYLRASADDHAERARAEAWRTQLDRIEASLPLLGAMSSKASTRERKHVDQRIDDLSAEILSAFIDEQDEDARDGSHPQIES</sequence>
<proteinExistence type="predicted"/>
<evidence type="ECO:0000313" key="1">
    <source>
        <dbReference type="EMBL" id="GAA4422521.1"/>
    </source>
</evidence>
<organism evidence="1 2">
    <name type="scientific">Georgenia halophila</name>
    <dbReference type="NCBI Taxonomy" id="620889"/>
    <lineage>
        <taxon>Bacteria</taxon>
        <taxon>Bacillati</taxon>
        <taxon>Actinomycetota</taxon>
        <taxon>Actinomycetes</taxon>
        <taxon>Micrococcales</taxon>
        <taxon>Bogoriellaceae</taxon>
        <taxon>Georgenia</taxon>
    </lineage>
</organism>
<gene>
    <name evidence="1" type="ORF">GCM10023169_17090</name>
</gene>
<dbReference type="Proteomes" id="UP001500622">
    <property type="component" value="Unassembled WGS sequence"/>
</dbReference>
<keyword evidence="2" id="KW-1185">Reference proteome</keyword>
<dbReference type="EMBL" id="BAABGN010000007">
    <property type="protein sequence ID" value="GAA4422521.1"/>
    <property type="molecule type" value="Genomic_DNA"/>
</dbReference>